<evidence type="ECO:0000313" key="2">
    <source>
        <dbReference type="Proteomes" id="UP001732700"/>
    </source>
</evidence>
<dbReference type="Proteomes" id="UP001732700">
    <property type="component" value="Chromosome 6D"/>
</dbReference>
<protein>
    <submittedName>
        <fullName evidence="1">Uncharacterized protein</fullName>
    </submittedName>
</protein>
<reference evidence="1" key="2">
    <citation type="submission" date="2025-09" db="UniProtKB">
        <authorList>
            <consortium name="EnsemblPlants"/>
        </authorList>
    </citation>
    <scope>IDENTIFICATION</scope>
</reference>
<keyword evidence="2" id="KW-1185">Reference proteome</keyword>
<name>A0ACD5ZKX9_AVESA</name>
<evidence type="ECO:0000313" key="1">
    <source>
        <dbReference type="EnsemblPlants" id="AVESA.00010b.r2.6DG1165270.1.CDS"/>
    </source>
</evidence>
<reference evidence="1" key="1">
    <citation type="submission" date="2021-05" db="EMBL/GenBank/DDBJ databases">
        <authorList>
            <person name="Scholz U."/>
            <person name="Mascher M."/>
            <person name="Fiebig A."/>
        </authorList>
    </citation>
    <scope>NUCLEOTIDE SEQUENCE [LARGE SCALE GENOMIC DNA]</scope>
</reference>
<sequence length="1010" mass="111380">MDYNEACKLSCEREKSESGEIAEPNIESYESGQEEGEIIEVYEPPRLQSLVQKGIAASVEQEQVHMTQSASPQRSSHKGESAGTVVLQQQSMYGAIHKDMSASIVHSFVQDAIEKEQVNTRPSTSPERGSHQGRIPCIIFVQESKCSAIQEDMAATPSVSSQGVVEDKPSASAKRGPRVRETASTAAVQQSKYTASEDRHVNVRQSTSHRTCVNHHQSYSPSVYSSSKERHKKRKEGCFRYSDSCWVLKMIEDVCSQRFRTLLSRQNGDRKKLKIGREKQELEFFQKHVHCYKVHHAHVMPTISYCRMMLPKLHFSGLRNRFHKHMKSQMLKFVKLQVSDRNKENRIKERWIFEAKAGYLKKLFYATSLSYSEFKLEKLEWHMTDYSEGGEPLKYFDMQSLTTQIEVIASNKEPEGIFASDVTEPILEKSPSLLETNGPTKLGFSVGVAEEMTTLESRSSQSTCALTKEFGEKNGTQTTFAAAQNEGGNIERPYACQLDTSAAREPANAVTTGKSSDVSEPMQEHSSLQPVTNGATQPGFSVGVSEERATLECSSQLTCAPGMEFGEKDGMQIAFSVAEQNDGANMEGPCASRFVTSSTSELDIAVTNDTDNAAWISREKRRRISSGNDMSESPCCMSGRKFGEKDGTEEIALSTTAQNEERDMERSCASHSDKDASLEPAMTGNTDSENTLPGSNEKQMRISSGNNISEGPCSGSQEPSAARAPPPLVNNSQMIQAEDTGGEEVPSGQISSFAQVTDQLNVHSNTQRVVNMNHCGSISQVASHPYQAPGGNTHSARTEVGSLGASHAPASDSQLPTGSTPGQILAEDGPNSNLFTIELNRLQKLHGLIAKRHEEKREQLILACQVEMAQAKRKYDSLVYNSEVEVLERRRELKITCDKIYKQQILAEVLQVIYKASAKVVPDSSRGAAQKTTAEPNRSSDQRSFQFTTPVSAPASTSIYQSPQMSVQTSTDASLRHHRVTAQHTYMDSSGTNLMNYPSGGMGLAYRRQA</sequence>
<organism evidence="1 2">
    <name type="scientific">Avena sativa</name>
    <name type="common">Oat</name>
    <dbReference type="NCBI Taxonomy" id="4498"/>
    <lineage>
        <taxon>Eukaryota</taxon>
        <taxon>Viridiplantae</taxon>
        <taxon>Streptophyta</taxon>
        <taxon>Embryophyta</taxon>
        <taxon>Tracheophyta</taxon>
        <taxon>Spermatophyta</taxon>
        <taxon>Magnoliopsida</taxon>
        <taxon>Liliopsida</taxon>
        <taxon>Poales</taxon>
        <taxon>Poaceae</taxon>
        <taxon>BOP clade</taxon>
        <taxon>Pooideae</taxon>
        <taxon>Poodae</taxon>
        <taxon>Poeae</taxon>
        <taxon>Poeae Chloroplast Group 1 (Aveneae type)</taxon>
        <taxon>Aveninae</taxon>
        <taxon>Avena</taxon>
    </lineage>
</organism>
<dbReference type="EnsemblPlants" id="AVESA.00010b.r2.6DG1165270.1">
    <property type="protein sequence ID" value="AVESA.00010b.r2.6DG1165270.1.CDS"/>
    <property type="gene ID" value="AVESA.00010b.r2.6DG1165270"/>
</dbReference>
<accession>A0ACD5ZKX9</accession>
<proteinExistence type="predicted"/>